<proteinExistence type="predicted"/>
<gene>
    <name evidence="1" type="ORF">D1B31_02200</name>
</gene>
<accession>A0A417Z0U2</accession>
<evidence type="ECO:0000313" key="2">
    <source>
        <dbReference type="Proteomes" id="UP000284416"/>
    </source>
</evidence>
<comment type="caution">
    <text evidence="1">The sequence shown here is derived from an EMBL/GenBank/DDBJ whole genome shotgun (WGS) entry which is preliminary data.</text>
</comment>
<dbReference type="AlphaFoldDB" id="A0A417Z0U2"/>
<dbReference type="Proteomes" id="UP000284416">
    <property type="component" value="Unassembled WGS sequence"/>
</dbReference>
<keyword evidence="2" id="KW-1185">Reference proteome</keyword>
<name>A0A417Z0U2_9BACI</name>
<organism evidence="1 2">
    <name type="scientific">Neobacillus notoginsengisoli</name>
    <dbReference type="NCBI Taxonomy" id="1578198"/>
    <lineage>
        <taxon>Bacteria</taxon>
        <taxon>Bacillati</taxon>
        <taxon>Bacillota</taxon>
        <taxon>Bacilli</taxon>
        <taxon>Bacillales</taxon>
        <taxon>Bacillaceae</taxon>
        <taxon>Neobacillus</taxon>
    </lineage>
</organism>
<reference evidence="1 2" key="1">
    <citation type="journal article" date="2017" name="Int. J. Syst. Evol. Microbiol.">
        <title>Bacillus notoginsengisoli sp. nov., a novel bacterium isolated from the rhizosphere of Panax notoginseng.</title>
        <authorList>
            <person name="Zhang M.Y."/>
            <person name="Cheng J."/>
            <person name="Cai Y."/>
            <person name="Zhang T.Y."/>
            <person name="Wu Y.Y."/>
            <person name="Manikprabhu D."/>
            <person name="Li W.J."/>
            <person name="Zhang Y.X."/>
        </authorList>
    </citation>
    <scope>NUCLEOTIDE SEQUENCE [LARGE SCALE GENOMIC DNA]</scope>
    <source>
        <strain evidence="1 2">JCM 30743</strain>
    </source>
</reference>
<evidence type="ECO:0000313" key="1">
    <source>
        <dbReference type="EMBL" id="RHW43491.1"/>
    </source>
</evidence>
<dbReference type="EMBL" id="QWEG01000001">
    <property type="protein sequence ID" value="RHW43491.1"/>
    <property type="molecule type" value="Genomic_DNA"/>
</dbReference>
<sequence length="66" mass="7386">MVLKTIIHSPNIGLIHLYKLSSFSNFVSSQFIVHSNMQKELAKTQNAVKHMAELITVPGTPHNTEI</sequence>
<protein>
    <submittedName>
        <fullName evidence="1">Uncharacterized protein</fullName>
    </submittedName>
</protein>